<organism evidence="6 7">
    <name type="scientific">Sphagnurus paluster</name>
    <dbReference type="NCBI Taxonomy" id="117069"/>
    <lineage>
        <taxon>Eukaryota</taxon>
        <taxon>Fungi</taxon>
        <taxon>Dikarya</taxon>
        <taxon>Basidiomycota</taxon>
        <taxon>Agaricomycotina</taxon>
        <taxon>Agaricomycetes</taxon>
        <taxon>Agaricomycetidae</taxon>
        <taxon>Agaricales</taxon>
        <taxon>Tricholomatineae</taxon>
        <taxon>Lyophyllaceae</taxon>
        <taxon>Sphagnurus</taxon>
    </lineage>
</organism>
<feature type="domain" description="FAD-binding PCMH-type" evidence="5">
    <location>
        <begin position="1"/>
        <end position="118"/>
    </location>
</feature>
<proteinExistence type="inferred from homology"/>
<evidence type="ECO:0000313" key="7">
    <source>
        <dbReference type="Proteomes" id="UP000717328"/>
    </source>
</evidence>
<evidence type="ECO:0000256" key="1">
    <source>
        <dbReference type="ARBA" id="ARBA00005466"/>
    </source>
</evidence>
<dbReference type="InterPro" id="IPR016166">
    <property type="entry name" value="FAD-bd_PCMH"/>
</dbReference>
<dbReference type="GO" id="GO:0016491">
    <property type="term" value="F:oxidoreductase activity"/>
    <property type="evidence" value="ECO:0007669"/>
    <property type="project" value="UniProtKB-KW"/>
</dbReference>
<name>A0A9P7GNA5_9AGAR</name>
<dbReference type="PANTHER" id="PTHR42973">
    <property type="entry name" value="BINDING OXIDOREDUCTASE, PUTATIVE (AFU_ORTHOLOGUE AFUA_1G17690)-RELATED"/>
    <property type="match status" value="1"/>
</dbReference>
<evidence type="ECO:0000256" key="3">
    <source>
        <dbReference type="ARBA" id="ARBA00022827"/>
    </source>
</evidence>
<dbReference type="Proteomes" id="UP000717328">
    <property type="component" value="Unassembled WGS sequence"/>
</dbReference>
<comment type="similarity">
    <text evidence="1">Belongs to the oxygen-dependent FAD-linked oxidoreductase family.</text>
</comment>
<dbReference type="GO" id="GO:0071949">
    <property type="term" value="F:FAD binding"/>
    <property type="evidence" value="ECO:0007669"/>
    <property type="project" value="InterPro"/>
</dbReference>
<comment type="caution">
    <text evidence="6">The sequence shown here is derived from an EMBL/GenBank/DDBJ whole genome shotgun (WGS) entry which is preliminary data.</text>
</comment>
<evidence type="ECO:0000259" key="5">
    <source>
        <dbReference type="PROSITE" id="PS51387"/>
    </source>
</evidence>
<gene>
    <name evidence="6" type="ORF">H0H81_012279</name>
</gene>
<evidence type="ECO:0000313" key="6">
    <source>
        <dbReference type="EMBL" id="KAG5650440.1"/>
    </source>
</evidence>
<keyword evidence="7" id="KW-1185">Reference proteome</keyword>
<sequence length="309" mass="32806">MSAFSEVTYNPTSQTAIIGAGLIWDDVYAALAPYDVNVVGGRVSGIGVAGFTLGGGYSWLSNQYGLTVDTVQAFEFVKPDGAIVTVTEASDPDLFFGLKGGMNNFGIVTRFTLRTFPQGKVWGGLITYTSPRIPAVSQATAAFSAFVTDPKASIITTYNFVLGQPGMSLLLFYDGPTPATGIFDEFLAIPSFTKDISTRDFISLVQSSPTSITSGERIGLSPFNIYFGWILELSDKEFYAGVKQSAARIRELAIAEGQGIAAAAVYPNYAIFDTPISGLYGANVPALQALKAKVDPENIMGLAGGFKII</sequence>
<keyword evidence="4" id="KW-0560">Oxidoreductase</keyword>
<reference evidence="6" key="1">
    <citation type="submission" date="2021-02" db="EMBL/GenBank/DDBJ databases">
        <authorList>
            <person name="Nieuwenhuis M."/>
            <person name="Van De Peppel L.J.J."/>
        </authorList>
    </citation>
    <scope>NUCLEOTIDE SEQUENCE</scope>
    <source>
        <strain evidence="6">D49</strain>
    </source>
</reference>
<reference evidence="6" key="2">
    <citation type="submission" date="2021-10" db="EMBL/GenBank/DDBJ databases">
        <title>Phylogenomics reveals ancestral predisposition of the termite-cultivated fungus Termitomyces towards a domesticated lifestyle.</title>
        <authorList>
            <person name="Auxier B."/>
            <person name="Grum-Grzhimaylo A."/>
            <person name="Cardenas M.E."/>
            <person name="Lodge J.D."/>
            <person name="Laessoe T."/>
            <person name="Pedersen O."/>
            <person name="Smith M.E."/>
            <person name="Kuyper T.W."/>
            <person name="Franco-Molano E.A."/>
            <person name="Baroni T.J."/>
            <person name="Aanen D.K."/>
        </authorList>
    </citation>
    <scope>NUCLEOTIDE SEQUENCE</scope>
    <source>
        <strain evidence="6">D49</strain>
    </source>
</reference>
<keyword evidence="3" id="KW-0274">FAD</keyword>
<dbReference type="InterPro" id="IPR036318">
    <property type="entry name" value="FAD-bd_PCMH-like_sf"/>
</dbReference>
<dbReference type="InterPro" id="IPR006094">
    <property type="entry name" value="Oxid_FAD_bind_N"/>
</dbReference>
<dbReference type="EMBL" id="JABCKI010000451">
    <property type="protein sequence ID" value="KAG5650440.1"/>
    <property type="molecule type" value="Genomic_DNA"/>
</dbReference>
<dbReference type="PANTHER" id="PTHR42973:SF13">
    <property type="entry name" value="FAD-BINDING PCMH-TYPE DOMAIN-CONTAINING PROTEIN"/>
    <property type="match status" value="1"/>
</dbReference>
<accession>A0A9P7GNA5</accession>
<dbReference type="Gene3D" id="3.30.465.10">
    <property type="match status" value="1"/>
</dbReference>
<dbReference type="OrthoDB" id="2151789at2759"/>
<dbReference type="Pfam" id="PF01565">
    <property type="entry name" value="FAD_binding_4"/>
    <property type="match status" value="1"/>
</dbReference>
<dbReference type="PROSITE" id="PS51387">
    <property type="entry name" value="FAD_PCMH"/>
    <property type="match status" value="1"/>
</dbReference>
<dbReference type="AlphaFoldDB" id="A0A9P7GNA5"/>
<keyword evidence="2" id="KW-0285">Flavoprotein</keyword>
<protein>
    <recommendedName>
        <fullName evidence="5">FAD-binding PCMH-type domain-containing protein</fullName>
    </recommendedName>
</protein>
<dbReference type="InterPro" id="IPR050416">
    <property type="entry name" value="FAD-linked_Oxidoreductase"/>
</dbReference>
<evidence type="ECO:0000256" key="2">
    <source>
        <dbReference type="ARBA" id="ARBA00022630"/>
    </source>
</evidence>
<dbReference type="InterPro" id="IPR016169">
    <property type="entry name" value="FAD-bd_PCMH_sub2"/>
</dbReference>
<evidence type="ECO:0000256" key="4">
    <source>
        <dbReference type="ARBA" id="ARBA00023002"/>
    </source>
</evidence>
<dbReference type="SUPFAM" id="SSF56176">
    <property type="entry name" value="FAD-binding/transporter-associated domain-like"/>
    <property type="match status" value="1"/>
</dbReference>